<organism evidence="2 3">
    <name type="scientific">Elliptochloris bilobata</name>
    <dbReference type="NCBI Taxonomy" id="381761"/>
    <lineage>
        <taxon>Eukaryota</taxon>
        <taxon>Viridiplantae</taxon>
        <taxon>Chlorophyta</taxon>
        <taxon>core chlorophytes</taxon>
        <taxon>Trebouxiophyceae</taxon>
        <taxon>Trebouxiophyceae incertae sedis</taxon>
        <taxon>Elliptochloris clade</taxon>
        <taxon>Elliptochloris</taxon>
    </lineage>
</organism>
<evidence type="ECO:0000313" key="3">
    <source>
        <dbReference type="Proteomes" id="UP001445335"/>
    </source>
</evidence>
<dbReference type="CDD" id="cd19101">
    <property type="entry name" value="AKR_unchar"/>
    <property type="match status" value="1"/>
</dbReference>
<sequence length="345" mass="38187">MSAEAQALPLVPKQELAPGLRVSRVIKGCWQLSGGHKGQRASDRTAGKAAVEDFQPFVEAGITTFDTADIYGPSESLIGDYLERKGRGEPAVQVLTKFCCFGGDMRSVSAKSVRQAVDDSRQRLGVDSIDLIQFYWHDYGVRNYVAAAQHLAAAQEEGLCRHIGVTNFDVPRLKEMLDAGVRIVSNQVQYSLLDRRPENHMVDFCAERGIALLPYGTTAGGLLSERYLGLPASRVQVDTYSLSKYASVVREVSDWDWLQRLLQALEAVARRRGASIADVAQRWVLDRPQVAAIIVGARNANHVADHRRLFSLQLTDEDRAGIDAVLVGRRTVKGDCYTWERGGEW</sequence>
<dbReference type="Pfam" id="PF00248">
    <property type="entry name" value="Aldo_ket_red"/>
    <property type="match status" value="1"/>
</dbReference>
<dbReference type="PRINTS" id="PR00069">
    <property type="entry name" value="ALDKETRDTASE"/>
</dbReference>
<evidence type="ECO:0000313" key="2">
    <source>
        <dbReference type="EMBL" id="KAK9821998.1"/>
    </source>
</evidence>
<dbReference type="PANTHER" id="PTHR43147:SF5">
    <property type="entry name" value="OXIDOREDUCTASE"/>
    <property type="match status" value="1"/>
</dbReference>
<dbReference type="InterPro" id="IPR023210">
    <property type="entry name" value="NADP_OxRdtase_dom"/>
</dbReference>
<dbReference type="InterPro" id="IPR036812">
    <property type="entry name" value="NAD(P)_OxRdtase_dom_sf"/>
</dbReference>
<dbReference type="PANTHER" id="PTHR43147">
    <property type="entry name" value="PROTEIN TAS"/>
    <property type="match status" value="1"/>
</dbReference>
<evidence type="ECO:0000259" key="1">
    <source>
        <dbReference type="Pfam" id="PF00248"/>
    </source>
</evidence>
<dbReference type="Gene3D" id="3.20.20.100">
    <property type="entry name" value="NADP-dependent oxidoreductase domain"/>
    <property type="match status" value="1"/>
</dbReference>
<dbReference type="GO" id="GO:0016491">
    <property type="term" value="F:oxidoreductase activity"/>
    <property type="evidence" value="ECO:0007669"/>
    <property type="project" value="InterPro"/>
</dbReference>
<dbReference type="AlphaFoldDB" id="A0AAW1QL68"/>
<dbReference type="EMBL" id="JALJOU010000092">
    <property type="protein sequence ID" value="KAK9821998.1"/>
    <property type="molecule type" value="Genomic_DNA"/>
</dbReference>
<proteinExistence type="predicted"/>
<comment type="caution">
    <text evidence="2">The sequence shown here is derived from an EMBL/GenBank/DDBJ whole genome shotgun (WGS) entry which is preliminary data.</text>
</comment>
<keyword evidence="3" id="KW-1185">Reference proteome</keyword>
<protein>
    <recommendedName>
        <fullName evidence="1">NADP-dependent oxidoreductase domain-containing protein</fullName>
    </recommendedName>
</protein>
<gene>
    <name evidence="2" type="ORF">WJX81_006467</name>
</gene>
<dbReference type="Proteomes" id="UP001445335">
    <property type="component" value="Unassembled WGS sequence"/>
</dbReference>
<accession>A0AAW1QL68</accession>
<dbReference type="SUPFAM" id="SSF51430">
    <property type="entry name" value="NAD(P)-linked oxidoreductase"/>
    <property type="match status" value="1"/>
</dbReference>
<dbReference type="InterPro" id="IPR020471">
    <property type="entry name" value="AKR"/>
</dbReference>
<name>A0AAW1QL68_9CHLO</name>
<feature type="domain" description="NADP-dependent oxidoreductase" evidence="1">
    <location>
        <begin position="25"/>
        <end position="325"/>
    </location>
</feature>
<reference evidence="2 3" key="1">
    <citation type="journal article" date="2024" name="Nat. Commun.">
        <title>Phylogenomics reveals the evolutionary origins of lichenization in chlorophyte algae.</title>
        <authorList>
            <person name="Puginier C."/>
            <person name="Libourel C."/>
            <person name="Otte J."/>
            <person name="Skaloud P."/>
            <person name="Haon M."/>
            <person name="Grisel S."/>
            <person name="Petersen M."/>
            <person name="Berrin J.G."/>
            <person name="Delaux P.M."/>
            <person name="Dal Grande F."/>
            <person name="Keller J."/>
        </authorList>
    </citation>
    <scope>NUCLEOTIDE SEQUENCE [LARGE SCALE GENOMIC DNA]</scope>
    <source>
        <strain evidence="2 3">SAG 245.80</strain>
    </source>
</reference>